<feature type="domain" description="Gp5/Type VI secretion system Vgr protein OB-fold" evidence="2">
    <location>
        <begin position="5"/>
        <end position="71"/>
    </location>
</feature>
<evidence type="ECO:0000259" key="2">
    <source>
        <dbReference type="Pfam" id="PF04717"/>
    </source>
</evidence>
<dbReference type="NCBIfam" id="TIGR01644">
    <property type="entry name" value="phage_P2_V"/>
    <property type="match status" value="1"/>
</dbReference>
<dbReference type="Proteomes" id="UP000823928">
    <property type="component" value="Unassembled WGS sequence"/>
</dbReference>
<sequence length="169" mass="18680">MLRFGIVSQINPVLAQARVSFEDDESTSFWLPVLQTKTLKDKFYSMPDIGEQVACLMDENSEDGVILGAIYSTEDVPVVTSEKQLSLNLENNSLINIDKETNSLNITFENINLNGNINHTGKLINTDGIKSNADITDKTSSMRAMREIYNPHTHTGNQGSPTSAPNKTM</sequence>
<name>A0A9D1JNL2_9BACT</name>
<dbReference type="AlphaFoldDB" id="A0A9D1JNL2"/>
<accession>A0A9D1JNL2</accession>
<feature type="region of interest" description="Disordered" evidence="1">
    <location>
        <begin position="149"/>
        <end position="169"/>
    </location>
</feature>
<dbReference type="Gene3D" id="2.40.50.230">
    <property type="entry name" value="Gp5 N-terminal domain"/>
    <property type="match status" value="1"/>
</dbReference>
<evidence type="ECO:0000313" key="4">
    <source>
        <dbReference type="Proteomes" id="UP000823928"/>
    </source>
</evidence>
<reference evidence="3" key="1">
    <citation type="submission" date="2020-10" db="EMBL/GenBank/DDBJ databases">
        <authorList>
            <person name="Gilroy R."/>
        </authorList>
    </citation>
    <scope>NUCLEOTIDE SEQUENCE</scope>
    <source>
        <strain evidence="3">6276</strain>
    </source>
</reference>
<evidence type="ECO:0000256" key="1">
    <source>
        <dbReference type="SAM" id="MobiDB-lite"/>
    </source>
</evidence>
<evidence type="ECO:0000313" key="3">
    <source>
        <dbReference type="EMBL" id="HIS36350.1"/>
    </source>
</evidence>
<protein>
    <submittedName>
        <fullName evidence="3">Phage baseplate assembly protein V</fullName>
    </submittedName>
</protein>
<feature type="compositionally biased region" description="Polar residues" evidence="1">
    <location>
        <begin position="152"/>
        <end position="169"/>
    </location>
</feature>
<dbReference type="EMBL" id="DVIU01000137">
    <property type="protein sequence ID" value="HIS36350.1"/>
    <property type="molecule type" value="Genomic_DNA"/>
</dbReference>
<dbReference type="InterPro" id="IPR037026">
    <property type="entry name" value="Vgr_OB-fold_dom_sf"/>
</dbReference>
<dbReference type="InterPro" id="IPR006531">
    <property type="entry name" value="Gp5/Vgr_OB"/>
</dbReference>
<comment type="caution">
    <text evidence="3">The sequence shown here is derived from an EMBL/GenBank/DDBJ whole genome shotgun (WGS) entry which is preliminary data.</text>
</comment>
<dbReference type="InterPro" id="IPR013046">
    <property type="entry name" value="GpV/Gp45"/>
</dbReference>
<reference evidence="3" key="2">
    <citation type="journal article" date="2021" name="PeerJ">
        <title>Extensive microbial diversity within the chicken gut microbiome revealed by metagenomics and culture.</title>
        <authorList>
            <person name="Gilroy R."/>
            <person name="Ravi A."/>
            <person name="Getino M."/>
            <person name="Pursley I."/>
            <person name="Horton D.L."/>
            <person name="Alikhan N.F."/>
            <person name="Baker D."/>
            <person name="Gharbi K."/>
            <person name="Hall N."/>
            <person name="Watson M."/>
            <person name="Adriaenssens E.M."/>
            <person name="Foster-Nyarko E."/>
            <person name="Jarju S."/>
            <person name="Secka A."/>
            <person name="Antonio M."/>
            <person name="Oren A."/>
            <person name="Chaudhuri R.R."/>
            <person name="La Ragione R."/>
            <person name="Hildebrand F."/>
            <person name="Pallen M.J."/>
        </authorList>
    </citation>
    <scope>NUCLEOTIDE SEQUENCE</scope>
    <source>
        <strain evidence="3">6276</strain>
    </source>
</reference>
<organism evidence="3 4">
    <name type="scientific">Candidatus Scatousia excrementigallinarum</name>
    <dbReference type="NCBI Taxonomy" id="2840935"/>
    <lineage>
        <taxon>Bacteria</taxon>
        <taxon>Candidatus Scatousia</taxon>
    </lineage>
</organism>
<proteinExistence type="predicted"/>
<dbReference type="Pfam" id="PF04717">
    <property type="entry name" value="Phage_base_V"/>
    <property type="match status" value="1"/>
</dbReference>
<gene>
    <name evidence="3" type="ORF">IAC10_06945</name>
</gene>